<evidence type="ECO:0000256" key="7">
    <source>
        <dbReference type="ARBA" id="ARBA00022958"/>
    </source>
</evidence>
<feature type="transmembrane region" description="Helical" evidence="13">
    <location>
        <begin position="71"/>
        <end position="90"/>
    </location>
</feature>
<evidence type="ECO:0000313" key="15">
    <source>
        <dbReference type="Proteomes" id="UP001631993"/>
    </source>
</evidence>
<sequence length="182" mass="18878">MFALTDGVAAIALTLLVLEIKLPSGLQGAALDHALDETWADVGALTLSAVVIALFWRVHHTAMRGAVQVDTGLFWLNVAFLALLSLLPFPTSALQDYADRPLGPALYGGAVGVTALVLYAIAVRVRLRAGERPGTVALPAQALVFLASAGIAQLSPAAAMYSWAAAVPLAALADRLARRQGG</sequence>
<dbReference type="GeneID" id="93759767"/>
<keyword evidence="3" id="KW-0813">Transport</keyword>
<evidence type="ECO:0000256" key="1">
    <source>
        <dbReference type="ARBA" id="ARBA00004141"/>
    </source>
</evidence>
<evidence type="ECO:0000256" key="13">
    <source>
        <dbReference type="SAM" id="Phobius"/>
    </source>
</evidence>
<evidence type="ECO:0000256" key="3">
    <source>
        <dbReference type="ARBA" id="ARBA00022448"/>
    </source>
</evidence>
<dbReference type="Pfam" id="PF06736">
    <property type="entry name" value="TMEM175"/>
    <property type="match status" value="1"/>
</dbReference>
<keyword evidence="4" id="KW-0633">Potassium transport</keyword>
<comment type="caution">
    <text evidence="14">The sequence shown here is derived from an EMBL/GenBank/DDBJ whole genome shotgun (WGS) entry which is preliminary data.</text>
</comment>
<keyword evidence="5 13" id="KW-0812">Transmembrane</keyword>
<evidence type="ECO:0000256" key="2">
    <source>
        <dbReference type="ARBA" id="ARBA00006920"/>
    </source>
</evidence>
<proteinExistence type="inferred from homology"/>
<organism evidence="14 15">
    <name type="scientific">Streptomyces galilaeus</name>
    <dbReference type="NCBI Taxonomy" id="33899"/>
    <lineage>
        <taxon>Bacteria</taxon>
        <taxon>Bacillati</taxon>
        <taxon>Actinomycetota</taxon>
        <taxon>Actinomycetes</taxon>
        <taxon>Kitasatosporales</taxon>
        <taxon>Streptomycetaceae</taxon>
        <taxon>Streptomyces</taxon>
    </lineage>
</organism>
<evidence type="ECO:0000313" key="14">
    <source>
        <dbReference type="EMBL" id="MFM9652453.1"/>
    </source>
</evidence>
<name>A0ABW9IZG1_STRGJ</name>
<keyword evidence="8 13" id="KW-1133">Transmembrane helix</keyword>
<evidence type="ECO:0000256" key="10">
    <source>
        <dbReference type="ARBA" id="ARBA00023136"/>
    </source>
</evidence>
<protein>
    <submittedName>
        <fullName evidence="14">TMEM175 family protein</fullName>
    </submittedName>
</protein>
<keyword evidence="10 13" id="KW-0472">Membrane</keyword>
<evidence type="ECO:0000256" key="9">
    <source>
        <dbReference type="ARBA" id="ARBA00023065"/>
    </source>
</evidence>
<comment type="similarity">
    <text evidence="2">Belongs to the TMEM175 family.</text>
</comment>
<dbReference type="Proteomes" id="UP001631993">
    <property type="component" value="Unassembled WGS sequence"/>
</dbReference>
<gene>
    <name evidence="14" type="ORF">ACKI1S_40785</name>
</gene>
<evidence type="ECO:0000256" key="11">
    <source>
        <dbReference type="ARBA" id="ARBA00023303"/>
    </source>
</evidence>
<keyword evidence="15" id="KW-1185">Reference proteome</keyword>
<keyword evidence="9" id="KW-0406">Ion transport</keyword>
<keyword evidence="7" id="KW-0630">Potassium</keyword>
<comment type="subcellular location">
    <subcellularLocation>
        <location evidence="1">Membrane</location>
        <topology evidence="1">Multi-pass membrane protein</topology>
    </subcellularLocation>
</comment>
<feature type="transmembrane region" description="Helical" evidence="13">
    <location>
        <begin position="102"/>
        <end position="122"/>
    </location>
</feature>
<keyword evidence="6" id="KW-0631">Potassium channel</keyword>
<dbReference type="EMBL" id="JBJVNE010000029">
    <property type="protein sequence ID" value="MFM9652453.1"/>
    <property type="molecule type" value="Genomic_DNA"/>
</dbReference>
<dbReference type="InterPro" id="IPR010617">
    <property type="entry name" value="TMEM175-like"/>
</dbReference>
<feature type="transmembrane region" description="Helical" evidence="13">
    <location>
        <begin position="38"/>
        <end position="59"/>
    </location>
</feature>
<comment type="catalytic activity">
    <reaction evidence="12">
        <text>K(+)(in) = K(+)(out)</text>
        <dbReference type="Rhea" id="RHEA:29463"/>
        <dbReference type="ChEBI" id="CHEBI:29103"/>
    </reaction>
</comment>
<accession>A0ABW9IZG1</accession>
<keyword evidence="11" id="KW-0407">Ion channel</keyword>
<evidence type="ECO:0000256" key="5">
    <source>
        <dbReference type="ARBA" id="ARBA00022692"/>
    </source>
</evidence>
<evidence type="ECO:0000256" key="8">
    <source>
        <dbReference type="ARBA" id="ARBA00022989"/>
    </source>
</evidence>
<evidence type="ECO:0000256" key="6">
    <source>
        <dbReference type="ARBA" id="ARBA00022826"/>
    </source>
</evidence>
<evidence type="ECO:0000256" key="12">
    <source>
        <dbReference type="ARBA" id="ARBA00034430"/>
    </source>
</evidence>
<dbReference type="RefSeq" id="WP_190047453.1">
    <property type="nucleotide sequence ID" value="NZ_BMVS01000037.1"/>
</dbReference>
<evidence type="ECO:0000256" key="4">
    <source>
        <dbReference type="ARBA" id="ARBA00022538"/>
    </source>
</evidence>
<reference evidence="14 15" key="1">
    <citation type="submission" date="2024-12" db="EMBL/GenBank/DDBJ databases">
        <title>Forecasting of Potato common scab and diversities of Pathogenic streptomyces spp. in china.</title>
        <authorList>
            <person name="Handique U."/>
            <person name="Wu J."/>
        </authorList>
    </citation>
    <scope>NUCLEOTIDE SEQUENCE [LARGE SCALE GENOMIC DNA]</scope>
    <source>
        <strain evidence="14 15">ZRIMU1585</strain>
    </source>
</reference>